<dbReference type="AlphaFoldDB" id="A0A502D2U7"/>
<organism evidence="1 2">
    <name type="scientific">Pedococcus bigeumensis</name>
    <dbReference type="NCBI Taxonomy" id="433644"/>
    <lineage>
        <taxon>Bacteria</taxon>
        <taxon>Bacillati</taxon>
        <taxon>Actinomycetota</taxon>
        <taxon>Actinomycetes</taxon>
        <taxon>Micrococcales</taxon>
        <taxon>Intrasporangiaceae</taxon>
        <taxon>Pedococcus</taxon>
    </lineage>
</organism>
<name>A0A502D2U7_9MICO</name>
<dbReference type="OrthoDB" id="3268863at2"/>
<evidence type="ECO:0000313" key="1">
    <source>
        <dbReference type="EMBL" id="TPG19413.1"/>
    </source>
</evidence>
<reference evidence="1 2" key="1">
    <citation type="journal article" date="2019" name="Environ. Microbiol.">
        <title>Species interactions and distinct microbial communities in high Arctic permafrost affected cryosols are associated with the CH4 and CO2 gas fluxes.</title>
        <authorList>
            <person name="Altshuler I."/>
            <person name="Hamel J."/>
            <person name="Turney S."/>
            <person name="Magnuson E."/>
            <person name="Levesque R."/>
            <person name="Greer C."/>
            <person name="Whyte L.G."/>
        </authorList>
    </citation>
    <scope>NUCLEOTIDE SEQUENCE [LARGE SCALE GENOMIC DNA]</scope>
    <source>
        <strain evidence="1 2">S9.3A</strain>
    </source>
</reference>
<dbReference type="Pfam" id="PF11662">
    <property type="entry name" value="DUF3263"/>
    <property type="match status" value="1"/>
</dbReference>
<gene>
    <name evidence="1" type="ORF">EAH86_02725</name>
</gene>
<keyword evidence="2" id="KW-1185">Reference proteome</keyword>
<proteinExistence type="predicted"/>
<dbReference type="EMBL" id="RCZM01000001">
    <property type="protein sequence ID" value="TPG19413.1"/>
    <property type="molecule type" value="Genomic_DNA"/>
</dbReference>
<sequence length="76" mass="8889">MTDMEMAILDFEREWWRHAGAKDREVSQRWGISASEYDHLLAAVAVRPEAMAYDPLTVRRIRRRLVPPSSRRFGSS</sequence>
<dbReference type="InterPro" id="IPR021678">
    <property type="entry name" value="DUF3263"/>
</dbReference>
<accession>A0A502D2U7</accession>
<protein>
    <submittedName>
        <fullName evidence="1">DUF3263 domain-containing protein</fullName>
    </submittedName>
</protein>
<comment type="caution">
    <text evidence="1">The sequence shown here is derived from an EMBL/GenBank/DDBJ whole genome shotgun (WGS) entry which is preliminary data.</text>
</comment>
<dbReference type="Proteomes" id="UP000317722">
    <property type="component" value="Unassembled WGS sequence"/>
</dbReference>
<evidence type="ECO:0000313" key="2">
    <source>
        <dbReference type="Proteomes" id="UP000317722"/>
    </source>
</evidence>